<organism evidence="1">
    <name type="scientific">Alexandrium monilatum</name>
    <dbReference type="NCBI Taxonomy" id="311494"/>
    <lineage>
        <taxon>Eukaryota</taxon>
        <taxon>Sar</taxon>
        <taxon>Alveolata</taxon>
        <taxon>Dinophyceae</taxon>
        <taxon>Gonyaulacales</taxon>
        <taxon>Pyrocystaceae</taxon>
        <taxon>Alexandrium</taxon>
    </lineage>
</organism>
<reference evidence="1" key="1">
    <citation type="submission" date="2021-01" db="EMBL/GenBank/DDBJ databases">
        <authorList>
            <person name="Corre E."/>
            <person name="Pelletier E."/>
            <person name="Niang G."/>
            <person name="Scheremetjew M."/>
            <person name="Finn R."/>
            <person name="Kale V."/>
            <person name="Holt S."/>
            <person name="Cochrane G."/>
            <person name="Meng A."/>
            <person name="Brown T."/>
            <person name="Cohen L."/>
        </authorList>
    </citation>
    <scope>NUCLEOTIDE SEQUENCE</scope>
    <source>
        <strain evidence="1">CCMP3105</strain>
    </source>
</reference>
<gene>
    <name evidence="1" type="ORF">AMON00008_LOCUS51595</name>
</gene>
<dbReference type="PROSITE" id="PS51257">
    <property type="entry name" value="PROKAR_LIPOPROTEIN"/>
    <property type="match status" value="1"/>
</dbReference>
<protein>
    <submittedName>
        <fullName evidence="1">Uncharacterized protein</fullName>
    </submittedName>
</protein>
<name>A0A7S4SN94_9DINO</name>
<evidence type="ECO:0000313" key="1">
    <source>
        <dbReference type="EMBL" id="CAE4648530.1"/>
    </source>
</evidence>
<dbReference type="AlphaFoldDB" id="A0A7S4SN94"/>
<accession>A0A7S4SN94</accession>
<proteinExistence type="predicted"/>
<dbReference type="PANTHER" id="PTHR35690">
    <property type="entry name" value="OS01G0363500 PROTEIN"/>
    <property type="match status" value="1"/>
</dbReference>
<dbReference type="EMBL" id="HBNR01072769">
    <property type="protein sequence ID" value="CAE4648530.1"/>
    <property type="molecule type" value="Transcribed_RNA"/>
</dbReference>
<sequence>MSGRSHRCWPGAALLALAAGCLRPRGRPPHAFARPATRSAEAAAAVLRRAAGLPEGGARPPESGVLQAILDAQQQKTKLNTQSPFYGKLTGHGREGGKKWRLVYLANRNAVVAARKGIDPPSLFDRGWYVDGLVTAVQRFEDSPGKVNQNGIFEFLGVGGFFFGYFARFKWPSPATRTTMAFQPVTTNFHAFGQDWSWPFAGSAPGAEGRGTFDGARLQDLNIFNFLYIDDKVAVAQGHAGHRGTAGTAGAEKPTLAVARRLAGSLNQSAGRVALTPPREPL</sequence>
<dbReference type="PANTHER" id="PTHR35690:SF1">
    <property type="entry name" value="OS01G0363500 PROTEIN"/>
    <property type="match status" value="1"/>
</dbReference>